<feature type="non-terminal residue" evidence="1">
    <location>
        <position position="244"/>
    </location>
</feature>
<name>A0A5E4NS32_9HEMI</name>
<dbReference type="Proteomes" id="UP000325440">
    <property type="component" value="Unassembled WGS sequence"/>
</dbReference>
<dbReference type="EMBL" id="CABPRJ010002491">
    <property type="protein sequence ID" value="VVC46396.1"/>
    <property type="molecule type" value="Genomic_DNA"/>
</dbReference>
<organism evidence="1 2">
    <name type="scientific">Cinara cedri</name>
    <dbReference type="NCBI Taxonomy" id="506608"/>
    <lineage>
        <taxon>Eukaryota</taxon>
        <taxon>Metazoa</taxon>
        <taxon>Ecdysozoa</taxon>
        <taxon>Arthropoda</taxon>
        <taxon>Hexapoda</taxon>
        <taxon>Insecta</taxon>
        <taxon>Pterygota</taxon>
        <taxon>Neoptera</taxon>
        <taxon>Paraneoptera</taxon>
        <taxon>Hemiptera</taxon>
        <taxon>Sternorrhyncha</taxon>
        <taxon>Aphidomorpha</taxon>
        <taxon>Aphidoidea</taxon>
        <taxon>Aphididae</taxon>
        <taxon>Lachninae</taxon>
        <taxon>Cinara</taxon>
    </lineage>
</organism>
<protein>
    <recommendedName>
        <fullName evidence="3">Eukaryotic porin/Tom40</fullName>
    </recommendedName>
</protein>
<evidence type="ECO:0000313" key="1">
    <source>
        <dbReference type="EMBL" id="VVC46396.1"/>
    </source>
</evidence>
<keyword evidence="2" id="KW-1185">Reference proteome</keyword>
<reference evidence="1 2" key="1">
    <citation type="submission" date="2019-08" db="EMBL/GenBank/DDBJ databases">
        <authorList>
            <person name="Alioto T."/>
            <person name="Alioto T."/>
            <person name="Gomez Garrido J."/>
        </authorList>
    </citation>
    <scope>NUCLEOTIDE SEQUENCE [LARGE SCALE GENOMIC DNA]</scope>
</reference>
<sequence length="244" mass="27327">MNTNPSIISGLTGSTLIENSWRPGKNVFKNFFTYRVSQSSINQFENRFGYGFAYSRMKAITSKNGFNSMVPYPKLCTYVDTNLNKDISYSLTYNVMGNLWAHITGQALGNRSNNNVTGSIEWANKNVSLQMSAIKAKNQKNLVNISFTRRLFSPWLFGGQCTVVAEKGIPASSLIKSYEGMFGYQHDKLTYAVTVDQSLSTAVRAVARFKSNTTYLELRSEHGKNELKCMLAQQVVLSENLSVQ</sequence>
<dbReference type="AlphaFoldDB" id="A0A5E4NS32"/>
<gene>
    <name evidence="1" type="ORF">CINCED_3A011712</name>
</gene>
<evidence type="ECO:0000313" key="2">
    <source>
        <dbReference type="Proteomes" id="UP000325440"/>
    </source>
</evidence>
<evidence type="ECO:0008006" key="3">
    <source>
        <dbReference type="Google" id="ProtNLM"/>
    </source>
</evidence>
<accession>A0A5E4NS32</accession>
<proteinExistence type="predicted"/>